<dbReference type="GO" id="GO:0043531">
    <property type="term" value="F:ADP binding"/>
    <property type="evidence" value="ECO:0007669"/>
    <property type="project" value="UniProtKB-UniRule"/>
</dbReference>
<dbReference type="PANTHER" id="PTHR31756">
    <property type="entry name" value="PYRUVATE, PHOSPHATE DIKINASE REGULATORY PROTEIN 1, CHLOROPLASTIC"/>
    <property type="match status" value="1"/>
</dbReference>
<dbReference type="Proteomes" id="UP000278222">
    <property type="component" value="Unassembled WGS sequence"/>
</dbReference>
<evidence type="ECO:0000256" key="3">
    <source>
        <dbReference type="ARBA" id="ARBA00022741"/>
    </source>
</evidence>
<comment type="function">
    <text evidence="5">Bifunctional serine/threonine kinase and phosphorylase involved in the regulation of the pyruvate, phosphate dikinase (PPDK) by catalyzing its phosphorylation/dephosphorylation.</text>
</comment>
<keyword evidence="1 5" id="KW-0723">Serine/threonine-protein kinase</keyword>
<dbReference type="HAMAP" id="MF_00921">
    <property type="entry name" value="PDRP"/>
    <property type="match status" value="1"/>
</dbReference>
<dbReference type="Pfam" id="PF03618">
    <property type="entry name" value="Kinase-PPPase"/>
    <property type="match status" value="1"/>
</dbReference>
<comment type="catalytic activity">
    <reaction evidence="5">
        <text>N(tele)-phospho-L-histidyl/L-threonyl-[pyruvate, phosphate dikinase] + ADP = N(tele)-phospho-L-histidyl/O-phospho-L-threonyl-[pyruvate, phosphate dikinase] + AMP + H(+)</text>
        <dbReference type="Rhea" id="RHEA:43692"/>
        <dbReference type="Rhea" id="RHEA-COMP:10650"/>
        <dbReference type="Rhea" id="RHEA-COMP:10651"/>
        <dbReference type="ChEBI" id="CHEBI:15378"/>
        <dbReference type="ChEBI" id="CHEBI:30013"/>
        <dbReference type="ChEBI" id="CHEBI:61977"/>
        <dbReference type="ChEBI" id="CHEBI:83586"/>
        <dbReference type="ChEBI" id="CHEBI:456215"/>
        <dbReference type="ChEBI" id="CHEBI:456216"/>
        <dbReference type="EC" id="2.7.11.32"/>
    </reaction>
</comment>
<gene>
    <name evidence="6" type="ORF">EDC65_2820</name>
</gene>
<evidence type="ECO:0000313" key="7">
    <source>
        <dbReference type="Proteomes" id="UP000278222"/>
    </source>
</evidence>
<evidence type="ECO:0000256" key="4">
    <source>
        <dbReference type="ARBA" id="ARBA00022777"/>
    </source>
</evidence>
<dbReference type="InterPro" id="IPR026565">
    <property type="entry name" value="PPDK_reg"/>
</dbReference>
<dbReference type="GO" id="GO:0004674">
    <property type="term" value="F:protein serine/threonine kinase activity"/>
    <property type="evidence" value="ECO:0007669"/>
    <property type="project" value="UniProtKB-UniRule"/>
</dbReference>
<sequence length="278" mass="30768">MSKTFHLHLVSDATGETVHGLARACVSQFEDVDPVEHTWSMVRTRTQVERVIAGIEANPGVVLFTLVDETLRGLLQGACRRLQVPTIPILDPIIGAFASYLGRRSRGQPGRQHALDAEYFHRIDAMTYALVHDDGQGLWNLDAADVVLTGVSRTSKTPTAMYLANRGIKAANVPIVPGVPPPDELFTTTHPLVVGLTKDPESLVQIRRQRLRMIQDHEGGDYVDLEAVRQEIAFVRRMCAEHRWPVIDVTRRSIEETAATIMQLLARRQGMASAAGPQ</sequence>
<accession>A0A3N1LI63</accession>
<dbReference type="GO" id="GO:0005524">
    <property type="term" value="F:ATP binding"/>
    <property type="evidence" value="ECO:0007669"/>
    <property type="project" value="InterPro"/>
</dbReference>
<protein>
    <recommendedName>
        <fullName evidence="5">Putative pyruvate, phosphate dikinase regulatory protein</fullName>
        <shortName evidence="5">PPDK regulatory protein</shortName>
        <ecNumber evidence="5">2.7.11.32</ecNumber>
        <ecNumber evidence="5">2.7.4.27</ecNumber>
    </recommendedName>
</protein>
<keyword evidence="3 5" id="KW-0547">Nucleotide-binding</keyword>
<dbReference type="InterPro" id="IPR027417">
    <property type="entry name" value="P-loop_NTPase"/>
</dbReference>
<keyword evidence="2 5" id="KW-0808">Transferase</keyword>
<dbReference type="SUPFAM" id="SSF52540">
    <property type="entry name" value="P-loop containing nucleoside triphosphate hydrolases"/>
    <property type="match status" value="1"/>
</dbReference>
<dbReference type="PANTHER" id="PTHR31756:SF3">
    <property type="entry name" value="PYRUVATE, PHOSPHATE DIKINASE REGULATORY PROTEIN 1, CHLOROPLASTIC"/>
    <property type="match status" value="1"/>
</dbReference>
<evidence type="ECO:0000313" key="6">
    <source>
        <dbReference type="EMBL" id="ROP90960.1"/>
    </source>
</evidence>
<evidence type="ECO:0000256" key="1">
    <source>
        <dbReference type="ARBA" id="ARBA00022527"/>
    </source>
</evidence>
<dbReference type="EC" id="2.7.11.32" evidence="5"/>
<name>A0A3N1LI63_9PROT</name>
<proteinExistence type="inferred from homology"/>
<keyword evidence="7" id="KW-1185">Reference proteome</keyword>
<feature type="binding site" evidence="5">
    <location>
        <begin position="150"/>
        <end position="157"/>
    </location>
    <ligand>
        <name>ADP</name>
        <dbReference type="ChEBI" id="CHEBI:456216"/>
    </ligand>
</feature>
<comment type="caution">
    <text evidence="6">The sequence shown here is derived from an EMBL/GenBank/DDBJ whole genome shotgun (WGS) entry which is preliminary data.</text>
</comment>
<evidence type="ECO:0000256" key="5">
    <source>
        <dbReference type="HAMAP-Rule" id="MF_00921"/>
    </source>
</evidence>
<reference evidence="6 7" key="1">
    <citation type="submission" date="2018-11" db="EMBL/GenBank/DDBJ databases">
        <title>Genomic Encyclopedia of Type Strains, Phase IV (KMG-IV): sequencing the most valuable type-strain genomes for metagenomic binning, comparative biology and taxonomic classification.</title>
        <authorList>
            <person name="Goeker M."/>
        </authorList>
    </citation>
    <scope>NUCLEOTIDE SEQUENCE [LARGE SCALE GENOMIC DNA]</scope>
    <source>
        <strain evidence="6 7">DSM 5900</strain>
    </source>
</reference>
<keyword evidence="4 5" id="KW-0418">Kinase</keyword>
<evidence type="ECO:0000256" key="2">
    <source>
        <dbReference type="ARBA" id="ARBA00022679"/>
    </source>
</evidence>
<dbReference type="GO" id="GO:0016776">
    <property type="term" value="F:phosphotransferase activity, phosphate group as acceptor"/>
    <property type="evidence" value="ECO:0007669"/>
    <property type="project" value="UniProtKB-UniRule"/>
</dbReference>
<dbReference type="EC" id="2.7.4.27" evidence="5"/>
<dbReference type="EMBL" id="RJKX01000014">
    <property type="protein sequence ID" value="ROP90960.1"/>
    <property type="molecule type" value="Genomic_DNA"/>
</dbReference>
<dbReference type="NCBIfam" id="NF003742">
    <property type="entry name" value="PRK05339.1"/>
    <property type="match status" value="1"/>
</dbReference>
<dbReference type="AlphaFoldDB" id="A0A3N1LI63"/>
<organism evidence="6 7">
    <name type="scientific">Stella humosa</name>
    <dbReference type="NCBI Taxonomy" id="94"/>
    <lineage>
        <taxon>Bacteria</taxon>
        <taxon>Pseudomonadati</taxon>
        <taxon>Pseudomonadota</taxon>
        <taxon>Alphaproteobacteria</taxon>
        <taxon>Rhodospirillales</taxon>
        <taxon>Stellaceae</taxon>
        <taxon>Stella</taxon>
    </lineage>
</organism>
<dbReference type="RefSeq" id="WP_245978338.1">
    <property type="nucleotide sequence ID" value="NZ_AP019700.1"/>
</dbReference>
<comment type="similarity">
    <text evidence="5">Belongs to the pyruvate, phosphate/water dikinase regulatory protein family. PDRP subfamily.</text>
</comment>
<dbReference type="InterPro" id="IPR005177">
    <property type="entry name" value="Kinase-pyrophosphorylase"/>
</dbReference>
<comment type="catalytic activity">
    <reaction evidence="5">
        <text>N(tele)-phospho-L-histidyl/O-phospho-L-threonyl-[pyruvate, phosphate dikinase] + phosphate + H(+) = N(tele)-phospho-L-histidyl/L-threonyl-[pyruvate, phosphate dikinase] + diphosphate</text>
        <dbReference type="Rhea" id="RHEA:43696"/>
        <dbReference type="Rhea" id="RHEA-COMP:10650"/>
        <dbReference type="Rhea" id="RHEA-COMP:10651"/>
        <dbReference type="ChEBI" id="CHEBI:15378"/>
        <dbReference type="ChEBI" id="CHEBI:30013"/>
        <dbReference type="ChEBI" id="CHEBI:33019"/>
        <dbReference type="ChEBI" id="CHEBI:43474"/>
        <dbReference type="ChEBI" id="CHEBI:61977"/>
        <dbReference type="ChEBI" id="CHEBI:83586"/>
        <dbReference type="EC" id="2.7.4.27"/>
    </reaction>
</comment>